<reference evidence="4" key="1">
    <citation type="submission" date="2020-07" db="EMBL/GenBank/DDBJ databases">
        <title>Multicomponent nature underlies the extraordinary mechanical properties of spider dragline silk.</title>
        <authorList>
            <person name="Kono N."/>
            <person name="Nakamura H."/>
            <person name="Mori M."/>
            <person name="Yoshida Y."/>
            <person name="Ohtoshi R."/>
            <person name="Malay A.D."/>
            <person name="Moran D.A.P."/>
            <person name="Tomita M."/>
            <person name="Numata K."/>
            <person name="Arakawa K."/>
        </authorList>
    </citation>
    <scope>NUCLEOTIDE SEQUENCE</scope>
</reference>
<evidence type="ECO:0000256" key="2">
    <source>
        <dbReference type="SAM" id="MobiDB-lite"/>
    </source>
</evidence>
<feature type="compositionally biased region" description="Polar residues" evidence="2">
    <location>
        <begin position="75"/>
        <end position="87"/>
    </location>
</feature>
<dbReference type="InterPro" id="IPR036398">
    <property type="entry name" value="CA_dom_sf"/>
</dbReference>
<dbReference type="InterPro" id="IPR023561">
    <property type="entry name" value="Carbonic_anhydrase_a-class"/>
</dbReference>
<evidence type="ECO:0000256" key="1">
    <source>
        <dbReference type="ARBA" id="ARBA00010718"/>
    </source>
</evidence>
<evidence type="ECO:0000259" key="3">
    <source>
        <dbReference type="PROSITE" id="PS51144"/>
    </source>
</evidence>
<dbReference type="SUPFAM" id="SSF51069">
    <property type="entry name" value="Carbonic anhydrase"/>
    <property type="match status" value="1"/>
</dbReference>
<name>A0A8X6J7Q3_TRICU</name>
<dbReference type="PROSITE" id="PS51144">
    <property type="entry name" value="ALPHA_CA_2"/>
    <property type="match status" value="1"/>
</dbReference>
<feature type="domain" description="Alpha-carbonic anhydrase" evidence="3">
    <location>
        <begin position="1"/>
        <end position="100"/>
    </location>
</feature>
<dbReference type="EMBL" id="BMAO01014508">
    <property type="protein sequence ID" value="GFQ95400.1"/>
    <property type="molecule type" value="Genomic_DNA"/>
</dbReference>
<dbReference type="PANTHER" id="PTHR18952:SF208">
    <property type="entry name" value="CARBONIC ANHYDRASE XA-RELATED"/>
    <property type="match status" value="1"/>
</dbReference>
<organism evidence="4 5">
    <name type="scientific">Trichonephila clavata</name>
    <name type="common">Joro spider</name>
    <name type="synonym">Nephila clavata</name>
    <dbReference type="NCBI Taxonomy" id="2740835"/>
    <lineage>
        <taxon>Eukaryota</taxon>
        <taxon>Metazoa</taxon>
        <taxon>Ecdysozoa</taxon>
        <taxon>Arthropoda</taxon>
        <taxon>Chelicerata</taxon>
        <taxon>Arachnida</taxon>
        <taxon>Araneae</taxon>
        <taxon>Araneomorphae</taxon>
        <taxon>Entelegynae</taxon>
        <taxon>Araneoidea</taxon>
        <taxon>Nephilidae</taxon>
        <taxon>Trichonephila</taxon>
    </lineage>
</organism>
<comment type="caution">
    <text evidence="4">The sequence shown here is derived from an EMBL/GenBank/DDBJ whole genome shotgun (WGS) entry which is preliminary data.</text>
</comment>
<dbReference type="PANTHER" id="PTHR18952">
    <property type="entry name" value="CARBONIC ANHYDRASE"/>
    <property type="match status" value="1"/>
</dbReference>
<dbReference type="GO" id="GO:0004089">
    <property type="term" value="F:carbonate dehydratase activity"/>
    <property type="evidence" value="ECO:0007669"/>
    <property type="project" value="InterPro"/>
</dbReference>
<dbReference type="InterPro" id="IPR001148">
    <property type="entry name" value="CA_dom"/>
</dbReference>
<evidence type="ECO:0000313" key="4">
    <source>
        <dbReference type="EMBL" id="GFQ95400.1"/>
    </source>
</evidence>
<dbReference type="OrthoDB" id="5978072at2759"/>
<dbReference type="Pfam" id="PF00194">
    <property type="entry name" value="Carb_anhydrase"/>
    <property type="match status" value="1"/>
</dbReference>
<dbReference type="Gene3D" id="3.10.200.10">
    <property type="entry name" value="Alpha carbonic anhydrase"/>
    <property type="match status" value="1"/>
</dbReference>
<comment type="similarity">
    <text evidence="1">Belongs to the alpha-carbonic anhydrase family.</text>
</comment>
<evidence type="ECO:0000313" key="5">
    <source>
        <dbReference type="Proteomes" id="UP000887116"/>
    </source>
</evidence>
<protein>
    <submittedName>
        <fullName evidence="4">Carbonic anhydrase-related protein 10</fullName>
    </submittedName>
</protein>
<gene>
    <name evidence="4" type="primary">CA10_2</name>
    <name evidence="4" type="ORF">TNCT_605751</name>
</gene>
<keyword evidence="5" id="KW-1185">Reference proteome</keyword>
<dbReference type="Proteomes" id="UP000887116">
    <property type="component" value="Unassembled WGS sequence"/>
</dbReference>
<dbReference type="AlphaFoldDB" id="A0A8X6J7Q3"/>
<feature type="region of interest" description="Disordered" evidence="2">
    <location>
        <begin position="64"/>
        <end position="96"/>
    </location>
</feature>
<proteinExistence type="inferred from homology"/>
<accession>A0A8X6J7Q3</accession>
<sequence length="141" mass="15396">MDWNSGGQQADLKSLSIRELLPGTEYYMTYDGSTTMPGCHETVTWLVMNKPIYITKQQVTVCPAETDAGGPEQPKGSTGQQLPTGATCSPPGGQDQHRLQSIIGKIPSQFLDCKTFLQSTSTQPLPILSFPLLHRLNEKST</sequence>
<dbReference type="GO" id="GO:0008270">
    <property type="term" value="F:zinc ion binding"/>
    <property type="evidence" value="ECO:0007669"/>
    <property type="project" value="InterPro"/>
</dbReference>
<dbReference type="GO" id="GO:0006730">
    <property type="term" value="P:one-carbon metabolic process"/>
    <property type="evidence" value="ECO:0007669"/>
    <property type="project" value="TreeGrafter"/>
</dbReference>